<feature type="compositionally biased region" description="Polar residues" evidence="9">
    <location>
        <begin position="251"/>
        <end position="265"/>
    </location>
</feature>
<proteinExistence type="inferred from homology"/>
<evidence type="ECO:0000313" key="11">
    <source>
        <dbReference type="Proteomes" id="UP000197138"/>
    </source>
</evidence>
<evidence type="ECO:0000256" key="5">
    <source>
        <dbReference type="ARBA" id="ARBA00023163"/>
    </source>
</evidence>
<dbReference type="PRINTS" id="PR00616">
    <property type="entry name" value="CCAATSUBUNTB"/>
</dbReference>
<dbReference type="Proteomes" id="UP000515151">
    <property type="component" value="Chromosome 2"/>
</dbReference>
<evidence type="ECO:0000256" key="4">
    <source>
        <dbReference type="ARBA" id="ARBA00023159"/>
    </source>
</evidence>
<feature type="region of interest" description="Disordered" evidence="9">
    <location>
        <begin position="1"/>
        <end position="20"/>
    </location>
</feature>
<evidence type="ECO:0000256" key="9">
    <source>
        <dbReference type="SAM" id="MobiDB-lite"/>
    </source>
</evidence>
<dbReference type="AlphaFoldDB" id="A0A218XEC6"/>
<feature type="region of interest" description="Disordered" evidence="9">
    <location>
        <begin position="305"/>
        <end position="328"/>
    </location>
</feature>
<dbReference type="InterPro" id="IPR018362">
    <property type="entry name" value="CCAAT-binding_factor_CS"/>
</dbReference>
<dbReference type="RefSeq" id="XP_031382294.1">
    <property type="nucleotide sequence ID" value="XM_031526434.1"/>
</dbReference>
<comment type="similarity">
    <text evidence="8">Belongs to the NFYA/HAP2 subunit family.</text>
</comment>
<organism evidence="10 11">
    <name type="scientific">Punica granatum</name>
    <name type="common">Pomegranate</name>
    <dbReference type="NCBI Taxonomy" id="22663"/>
    <lineage>
        <taxon>Eukaryota</taxon>
        <taxon>Viridiplantae</taxon>
        <taxon>Streptophyta</taxon>
        <taxon>Embryophyta</taxon>
        <taxon>Tracheophyta</taxon>
        <taxon>Spermatophyta</taxon>
        <taxon>Magnoliopsida</taxon>
        <taxon>eudicotyledons</taxon>
        <taxon>Gunneridae</taxon>
        <taxon>Pentapetalae</taxon>
        <taxon>rosids</taxon>
        <taxon>malvids</taxon>
        <taxon>Myrtales</taxon>
        <taxon>Lythraceae</taxon>
        <taxon>Punica</taxon>
    </lineage>
</organism>
<sequence length="328" mass="35854">MAIRIQNLPEKNFNEGGPVFSMPNLSVNYPSWWVSNEHQIPLSLSSNLSSKSGSPTQKENHETKNLGLQLADHESSSTQSLSHSQSGGLSSRDQSVSSECGQDESCGKSVEDRMKPVFLYGNNSDVTVNPSHADHTYQMVHVSYPPTDPYLAGLVNAYGPQAIIQPQMGSQAVGMPPTRVPLPLNVPDDGPIYVNAKQYNGIMRRRQSRAKLEAQNKLVKSRKPYLHESRHLHALNRVRGSGGRFLSTKKLQQANPQEDPSGQNSHRARGNDMFDPTTNCSEMTSVTNCNTFFHHADRAVAGISGPVGVRRNGGPLLDASGLRSSSVR</sequence>
<dbReference type="RefSeq" id="XP_031382293.1">
    <property type="nucleotide sequence ID" value="XM_031526433.1"/>
</dbReference>
<dbReference type="PROSITE" id="PS00686">
    <property type="entry name" value="NFYA_HAP2_1"/>
    <property type="match status" value="1"/>
</dbReference>
<feature type="compositionally biased region" description="Low complexity" evidence="9">
    <location>
        <begin position="76"/>
        <end position="91"/>
    </location>
</feature>
<reference evidence="12" key="3">
    <citation type="journal article" date="2020" name="Plant Biotechnol. J.">
        <title>The pomegranate (Punica granatum L.) draft genome dissects genetic divergence between soft- and hard-seeded cultivars.</title>
        <authorList>
            <person name="Luo X."/>
            <person name="Li H."/>
            <person name="Wu Z."/>
            <person name="Yao W."/>
            <person name="Zhao P."/>
            <person name="Cao D."/>
            <person name="Yu H."/>
            <person name="Li K."/>
            <person name="Poudel K."/>
            <person name="Zhao D."/>
            <person name="Zhang F."/>
            <person name="Xia X."/>
            <person name="Chen L."/>
            <person name="Wang Q."/>
            <person name="Jing D."/>
            <person name="Cao S."/>
        </authorList>
    </citation>
    <scope>NUCLEOTIDE SEQUENCE [LARGE SCALE GENOMIC DNA]</scope>
</reference>
<gene>
    <name evidence="13 14 15" type="primary">LOC116196617</name>
    <name evidence="10" type="ORF">CDL15_Pgr011748</name>
</gene>
<reference evidence="11" key="1">
    <citation type="journal article" date="2017" name="Plant J.">
        <title>The pomegranate (Punica granatum L.) genome and the genomics of punicalagin biosynthesis.</title>
        <authorList>
            <person name="Qin G."/>
            <person name="Xu C."/>
            <person name="Ming R."/>
            <person name="Tang H."/>
            <person name="Guyot R."/>
            <person name="Kramer E.M."/>
            <person name="Hu Y."/>
            <person name="Yi X."/>
            <person name="Qi Y."/>
            <person name="Xu X."/>
            <person name="Gao Z."/>
            <person name="Pan H."/>
            <person name="Jian J."/>
            <person name="Tian Y."/>
            <person name="Yue Z."/>
            <person name="Xu Y."/>
        </authorList>
    </citation>
    <scope>NUCLEOTIDE SEQUENCE [LARGE SCALE GENOMIC DNA]</scope>
    <source>
        <strain evidence="11">cv. Dabenzi</strain>
    </source>
</reference>
<dbReference type="GeneID" id="116196617"/>
<feature type="region of interest" description="Disordered" evidence="9">
    <location>
        <begin position="45"/>
        <end position="64"/>
    </location>
</feature>
<dbReference type="GO" id="GO:0003700">
    <property type="term" value="F:DNA-binding transcription factor activity"/>
    <property type="evidence" value="ECO:0007669"/>
    <property type="project" value="UniProtKB-UniRule"/>
</dbReference>
<evidence type="ECO:0000313" key="14">
    <source>
        <dbReference type="RefSeq" id="XP_031382294.1"/>
    </source>
</evidence>
<keyword evidence="3 8" id="KW-0238">DNA-binding</keyword>
<dbReference type="PROSITE" id="PS51152">
    <property type="entry name" value="NFYA_HAP2_2"/>
    <property type="match status" value="1"/>
</dbReference>
<dbReference type="RefSeq" id="XP_031382295.1">
    <property type="nucleotide sequence ID" value="XM_031526435.1"/>
</dbReference>
<feature type="compositionally biased region" description="Low complexity" evidence="9">
    <location>
        <begin position="45"/>
        <end position="54"/>
    </location>
</feature>
<comment type="function">
    <text evidence="8">Component of the sequence-specific heterotrimeric transcription factor (NF-Y) which specifically recognizes a 5'-CCAAT-3' box motif found in the promoters of its target genes.</text>
</comment>
<dbReference type="Gene3D" id="6.10.250.2430">
    <property type="match status" value="1"/>
</dbReference>
<dbReference type="EMBL" id="MTKT01001935">
    <property type="protein sequence ID" value="OWM83066.1"/>
    <property type="molecule type" value="Genomic_DNA"/>
</dbReference>
<evidence type="ECO:0000256" key="6">
    <source>
        <dbReference type="ARBA" id="ARBA00023242"/>
    </source>
</evidence>
<protein>
    <recommendedName>
        <fullName evidence="8">Nuclear transcription factor Y subunit</fullName>
    </recommendedName>
</protein>
<evidence type="ECO:0000256" key="2">
    <source>
        <dbReference type="ARBA" id="ARBA00023015"/>
    </source>
</evidence>
<keyword evidence="2 8" id="KW-0805">Transcription regulation</keyword>
<dbReference type="Proteomes" id="UP000197138">
    <property type="component" value="Unassembled WGS sequence"/>
</dbReference>
<evidence type="ECO:0000313" key="13">
    <source>
        <dbReference type="RefSeq" id="XP_031382293.1"/>
    </source>
</evidence>
<dbReference type="Pfam" id="PF02045">
    <property type="entry name" value="CBFB_NFYA"/>
    <property type="match status" value="1"/>
</dbReference>
<reference evidence="10" key="2">
    <citation type="submission" date="2017-06" db="EMBL/GenBank/DDBJ databases">
        <title>The pomegranate genome and the genomics of punicalagin biosynthesis.</title>
        <authorList>
            <person name="Xu C."/>
        </authorList>
    </citation>
    <scope>NUCLEOTIDE SEQUENCE [LARGE SCALE GENOMIC DNA]</scope>
    <source>
        <tissue evidence="10">Fresh leaf</tissue>
    </source>
</reference>
<dbReference type="InterPro" id="IPR001289">
    <property type="entry name" value="NFYA"/>
</dbReference>
<evidence type="ECO:0000313" key="15">
    <source>
        <dbReference type="RefSeq" id="XP_031382295.1"/>
    </source>
</evidence>
<dbReference type="GO" id="GO:0003677">
    <property type="term" value="F:DNA binding"/>
    <property type="evidence" value="ECO:0007669"/>
    <property type="project" value="UniProtKB-KW"/>
</dbReference>
<feature type="region of interest" description="Disordered" evidence="9">
    <location>
        <begin position="221"/>
        <end position="240"/>
    </location>
</feature>
<reference evidence="13 14" key="4">
    <citation type="submission" date="2025-04" db="UniProtKB">
        <authorList>
            <consortium name="RefSeq"/>
        </authorList>
    </citation>
    <scope>IDENTIFICATION</scope>
    <source>
        <tissue evidence="13 14">Leaf</tissue>
    </source>
</reference>
<keyword evidence="4" id="KW-0010">Activator</keyword>
<evidence type="ECO:0000313" key="12">
    <source>
        <dbReference type="Proteomes" id="UP000515151"/>
    </source>
</evidence>
<dbReference type="GO" id="GO:0016602">
    <property type="term" value="C:CCAAT-binding factor complex"/>
    <property type="evidence" value="ECO:0007669"/>
    <property type="project" value="InterPro"/>
</dbReference>
<dbReference type="SMART" id="SM00521">
    <property type="entry name" value="CBF"/>
    <property type="match status" value="1"/>
</dbReference>
<feature type="region of interest" description="Disordered" evidence="9">
    <location>
        <begin position="70"/>
        <end position="108"/>
    </location>
</feature>
<keyword evidence="12" id="KW-1185">Reference proteome</keyword>
<accession>A0A218XEC6</accession>
<comment type="subcellular location">
    <subcellularLocation>
        <location evidence="1 8">Nucleus</location>
    </subcellularLocation>
</comment>
<comment type="subunit">
    <text evidence="7">Heterotrimeric transcription factor composed of three components, NF-YA, NF-YB and NF-YC. NF-YB and NF-YC must interact and dimerize for NF-YA association and DNA binding.</text>
</comment>
<dbReference type="OrthoDB" id="1097733at2759"/>
<evidence type="ECO:0000256" key="8">
    <source>
        <dbReference type="RuleBase" id="RU367155"/>
    </source>
</evidence>
<dbReference type="PANTHER" id="PTHR12632">
    <property type="entry name" value="TRANSCRIPTION FACTOR NF-Y ALPHA-RELATED"/>
    <property type="match status" value="1"/>
</dbReference>
<evidence type="ECO:0000256" key="1">
    <source>
        <dbReference type="ARBA" id="ARBA00004123"/>
    </source>
</evidence>
<keyword evidence="6 8" id="KW-0539">Nucleus</keyword>
<evidence type="ECO:0000256" key="7">
    <source>
        <dbReference type="ARBA" id="ARBA00025911"/>
    </source>
</evidence>
<evidence type="ECO:0000313" key="10">
    <source>
        <dbReference type="EMBL" id="OWM83066.1"/>
    </source>
</evidence>
<keyword evidence="5 8" id="KW-0804">Transcription</keyword>
<name>A0A218XEC6_PUNGR</name>
<evidence type="ECO:0000256" key="3">
    <source>
        <dbReference type="ARBA" id="ARBA00023125"/>
    </source>
</evidence>
<feature type="region of interest" description="Disordered" evidence="9">
    <location>
        <begin position="251"/>
        <end position="279"/>
    </location>
</feature>